<dbReference type="Proteomes" id="UP000034883">
    <property type="component" value="Chromosome"/>
</dbReference>
<feature type="region of interest" description="Disordered" evidence="1">
    <location>
        <begin position="345"/>
        <end position="369"/>
    </location>
</feature>
<sequence>MLVLLSGCYASHQHAGDGGTTTCDPATRPTCVTRAAPCDPLQLAAPLCDALAWRCPEGAREHVAPWPDDRCLPLEGDADIVHEAPIAIPLDDRCAWLLPALEHDGAPRAHVRVDVARTCDALALPASLEPVITTPDGADLVGAQAAVDGRVLVRGWAFDPDAGFGVRALGVGLARREGERFVVPDWLFDPDTEDFGDAAIVFEDHLYAYGCPGPPEWLEEDCFVARAPLDAVDDRDAWQVLGERGWGEGAPRRVFGSGPHRGPVVRDPRGPGLLHVYAIGFGERLEIQRADRPEGPWSAPRPLIDCELPEGDPEAYCAGPGIHVELFDPLRPDALVVSYSIGTLAPDGPERRARDPRAYHARVVRASRP</sequence>
<organism evidence="2 3">
    <name type="scientific">Sandaracinus amylolyticus</name>
    <dbReference type="NCBI Taxonomy" id="927083"/>
    <lineage>
        <taxon>Bacteria</taxon>
        <taxon>Pseudomonadati</taxon>
        <taxon>Myxococcota</taxon>
        <taxon>Polyangia</taxon>
        <taxon>Polyangiales</taxon>
        <taxon>Sandaracinaceae</taxon>
        <taxon>Sandaracinus</taxon>
    </lineage>
</organism>
<evidence type="ECO:0000256" key="1">
    <source>
        <dbReference type="SAM" id="MobiDB-lite"/>
    </source>
</evidence>
<evidence type="ECO:0008006" key="4">
    <source>
        <dbReference type="Google" id="ProtNLM"/>
    </source>
</evidence>
<dbReference type="AlphaFoldDB" id="A0A0F6SFP9"/>
<dbReference type="STRING" id="927083.DB32_004473"/>
<keyword evidence="3" id="KW-1185">Reference proteome</keyword>
<dbReference type="KEGG" id="samy:DB32_004473"/>
<name>A0A0F6SFP9_9BACT</name>
<feature type="compositionally biased region" description="Basic residues" evidence="1">
    <location>
        <begin position="359"/>
        <end position="369"/>
    </location>
</feature>
<reference evidence="2 3" key="1">
    <citation type="submission" date="2015-03" db="EMBL/GenBank/DDBJ databases">
        <title>Genome assembly of Sandaracinus amylolyticus DSM 53668.</title>
        <authorList>
            <person name="Sharma G."/>
            <person name="Subramanian S."/>
        </authorList>
    </citation>
    <scope>NUCLEOTIDE SEQUENCE [LARGE SCALE GENOMIC DNA]</scope>
    <source>
        <strain evidence="2 3">DSM 53668</strain>
    </source>
</reference>
<gene>
    <name evidence="2" type="ORF">DB32_004473</name>
</gene>
<proteinExistence type="predicted"/>
<evidence type="ECO:0000313" key="3">
    <source>
        <dbReference type="Proteomes" id="UP000034883"/>
    </source>
</evidence>
<accession>A0A0F6SFP9</accession>
<evidence type="ECO:0000313" key="2">
    <source>
        <dbReference type="EMBL" id="AKF07324.1"/>
    </source>
</evidence>
<protein>
    <recommendedName>
        <fullName evidence="4">DUF4185 domain-containing protein</fullName>
    </recommendedName>
</protein>
<feature type="compositionally biased region" description="Basic and acidic residues" evidence="1">
    <location>
        <begin position="348"/>
        <end position="358"/>
    </location>
</feature>
<dbReference type="EMBL" id="CP011125">
    <property type="protein sequence ID" value="AKF07324.1"/>
    <property type="molecule type" value="Genomic_DNA"/>
</dbReference>